<dbReference type="Pfam" id="PF01795">
    <property type="entry name" value="Methyltransf_5"/>
    <property type="match status" value="1"/>
</dbReference>
<evidence type="ECO:0000313" key="7">
    <source>
        <dbReference type="EMBL" id="TWU25627.1"/>
    </source>
</evidence>
<keyword evidence="2 6" id="KW-0698">rRNA processing</keyword>
<evidence type="ECO:0000256" key="2">
    <source>
        <dbReference type="ARBA" id="ARBA00022552"/>
    </source>
</evidence>
<feature type="binding site" evidence="6">
    <location>
        <position position="57"/>
    </location>
    <ligand>
        <name>S-adenosyl-L-methionine</name>
        <dbReference type="ChEBI" id="CHEBI:59789"/>
    </ligand>
</feature>
<comment type="caution">
    <text evidence="7">The sequence shown here is derived from an EMBL/GenBank/DDBJ whole genome shotgun (WGS) entry which is preliminary data.</text>
</comment>
<comment type="catalytic activity">
    <reaction evidence="6">
        <text>cytidine(1402) in 16S rRNA + S-adenosyl-L-methionine = N(4)-methylcytidine(1402) in 16S rRNA + S-adenosyl-L-homocysteine + H(+)</text>
        <dbReference type="Rhea" id="RHEA:42928"/>
        <dbReference type="Rhea" id="RHEA-COMP:10286"/>
        <dbReference type="Rhea" id="RHEA-COMP:10287"/>
        <dbReference type="ChEBI" id="CHEBI:15378"/>
        <dbReference type="ChEBI" id="CHEBI:57856"/>
        <dbReference type="ChEBI" id="CHEBI:59789"/>
        <dbReference type="ChEBI" id="CHEBI:74506"/>
        <dbReference type="ChEBI" id="CHEBI:82748"/>
        <dbReference type="EC" id="2.1.1.199"/>
    </reaction>
</comment>
<keyword evidence="4 6" id="KW-0808">Transferase</keyword>
<dbReference type="PANTHER" id="PTHR11265:SF0">
    <property type="entry name" value="12S RRNA N4-METHYLCYTIDINE METHYLTRANSFERASE"/>
    <property type="match status" value="1"/>
</dbReference>
<feature type="binding site" evidence="6">
    <location>
        <position position="82"/>
    </location>
    <ligand>
        <name>S-adenosyl-L-methionine</name>
        <dbReference type="ChEBI" id="CHEBI:59789"/>
    </ligand>
</feature>
<evidence type="ECO:0000313" key="8">
    <source>
        <dbReference type="Proteomes" id="UP000318437"/>
    </source>
</evidence>
<keyword evidence="8" id="KW-1185">Reference proteome</keyword>
<dbReference type="PIRSF" id="PIRSF004486">
    <property type="entry name" value="MraW"/>
    <property type="match status" value="1"/>
</dbReference>
<accession>A0A5C6CPU7</accession>
<dbReference type="AlphaFoldDB" id="A0A5C6CPU7"/>
<feature type="binding site" evidence="6">
    <location>
        <position position="110"/>
    </location>
    <ligand>
        <name>S-adenosyl-L-methionine</name>
        <dbReference type="ChEBI" id="CHEBI:59789"/>
    </ligand>
</feature>
<keyword evidence="3 6" id="KW-0489">Methyltransferase</keyword>
<proteinExistence type="inferred from homology"/>
<dbReference type="EMBL" id="SJPS01000004">
    <property type="protein sequence ID" value="TWU25627.1"/>
    <property type="molecule type" value="Genomic_DNA"/>
</dbReference>
<dbReference type="GO" id="GO:0070475">
    <property type="term" value="P:rRNA base methylation"/>
    <property type="evidence" value="ECO:0007669"/>
    <property type="project" value="UniProtKB-UniRule"/>
</dbReference>
<dbReference type="GO" id="GO:0071424">
    <property type="term" value="F:rRNA (cytosine-N4-)-methyltransferase activity"/>
    <property type="evidence" value="ECO:0007669"/>
    <property type="project" value="UniProtKB-UniRule"/>
</dbReference>
<evidence type="ECO:0000256" key="4">
    <source>
        <dbReference type="ARBA" id="ARBA00022679"/>
    </source>
</evidence>
<dbReference type="PANTHER" id="PTHR11265">
    <property type="entry name" value="S-ADENOSYL-METHYLTRANSFERASE MRAW"/>
    <property type="match status" value="1"/>
</dbReference>
<dbReference type="GO" id="GO:0005737">
    <property type="term" value="C:cytoplasm"/>
    <property type="evidence" value="ECO:0007669"/>
    <property type="project" value="UniProtKB-SubCell"/>
</dbReference>
<sequence>MALLNPSCHIPVLLDEVIEWLEPSAGRILVDGTLGGGGHTAAFAERVASEGLVLAIDLDPTAINRAEISLTGKPIKLVQANYAEIPTILNQLEIASVDGILLDLGLSSDQLADDQRGFSFQTGGLLDLRFNPDSGENARELLARIGENHLADIIYKYGEERFSRRIARKIVATRHEAPIHTAEQLAGLVRSCVPKSRVAKIDPATRTFQALRIAVNGELDSLESALKSLPDCLKPGGRLAIISFHSLEDRLVKHAFRNDDRLSVLTRRPILASDRESTINPRSRSAKMRVAERA</sequence>
<evidence type="ECO:0000256" key="6">
    <source>
        <dbReference type="HAMAP-Rule" id="MF_01007"/>
    </source>
</evidence>
<feature type="binding site" evidence="6">
    <location>
        <position position="103"/>
    </location>
    <ligand>
        <name>S-adenosyl-L-methionine</name>
        <dbReference type="ChEBI" id="CHEBI:59789"/>
    </ligand>
</feature>
<keyword evidence="6" id="KW-0963">Cytoplasm</keyword>
<dbReference type="OrthoDB" id="9806637at2"/>
<name>A0A5C6CPU7_9BACT</name>
<dbReference type="Proteomes" id="UP000318437">
    <property type="component" value="Unassembled WGS sequence"/>
</dbReference>
<organism evidence="7 8">
    <name type="scientific">Bythopirellula polymerisocia</name>
    <dbReference type="NCBI Taxonomy" id="2528003"/>
    <lineage>
        <taxon>Bacteria</taxon>
        <taxon>Pseudomonadati</taxon>
        <taxon>Planctomycetota</taxon>
        <taxon>Planctomycetia</taxon>
        <taxon>Pirellulales</taxon>
        <taxon>Lacipirellulaceae</taxon>
        <taxon>Bythopirellula</taxon>
    </lineage>
</organism>
<reference evidence="7 8" key="1">
    <citation type="submission" date="2019-02" db="EMBL/GenBank/DDBJ databases">
        <title>Deep-cultivation of Planctomycetes and their phenomic and genomic characterization uncovers novel biology.</title>
        <authorList>
            <person name="Wiegand S."/>
            <person name="Jogler M."/>
            <person name="Boedeker C."/>
            <person name="Pinto D."/>
            <person name="Vollmers J."/>
            <person name="Rivas-Marin E."/>
            <person name="Kohn T."/>
            <person name="Peeters S.H."/>
            <person name="Heuer A."/>
            <person name="Rast P."/>
            <person name="Oberbeckmann S."/>
            <person name="Bunk B."/>
            <person name="Jeske O."/>
            <person name="Meyerdierks A."/>
            <person name="Storesund J.E."/>
            <person name="Kallscheuer N."/>
            <person name="Luecker S."/>
            <person name="Lage O.M."/>
            <person name="Pohl T."/>
            <person name="Merkel B.J."/>
            <person name="Hornburger P."/>
            <person name="Mueller R.-W."/>
            <person name="Bruemmer F."/>
            <person name="Labrenz M."/>
            <person name="Spormann A.M."/>
            <person name="Op Den Camp H."/>
            <person name="Overmann J."/>
            <person name="Amann R."/>
            <person name="Jetten M.S.M."/>
            <person name="Mascher T."/>
            <person name="Medema M.H."/>
            <person name="Devos D.P."/>
            <person name="Kaster A.-K."/>
            <person name="Ovreas L."/>
            <person name="Rohde M."/>
            <person name="Galperin M.Y."/>
            <person name="Jogler C."/>
        </authorList>
    </citation>
    <scope>NUCLEOTIDE SEQUENCE [LARGE SCALE GENOMIC DNA]</scope>
    <source>
        <strain evidence="7 8">Pla144</strain>
    </source>
</reference>
<dbReference type="InterPro" id="IPR023397">
    <property type="entry name" value="SAM-dep_MeTrfase_MraW_recog"/>
</dbReference>
<dbReference type="InterPro" id="IPR002903">
    <property type="entry name" value="RsmH"/>
</dbReference>
<dbReference type="SUPFAM" id="SSF81799">
    <property type="entry name" value="Putative methyltransferase TM0872, insert domain"/>
    <property type="match status" value="1"/>
</dbReference>
<comment type="similarity">
    <text evidence="1 6">Belongs to the methyltransferase superfamily. RsmH family.</text>
</comment>
<evidence type="ECO:0000256" key="3">
    <source>
        <dbReference type="ARBA" id="ARBA00022603"/>
    </source>
</evidence>
<evidence type="ECO:0000256" key="5">
    <source>
        <dbReference type="ARBA" id="ARBA00022691"/>
    </source>
</evidence>
<gene>
    <name evidence="6 7" type="primary">rsmH</name>
    <name evidence="7" type="ORF">Pla144_28350</name>
</gene>
<dbReference type="SUPFAM" id="SSF53335">
    <property type="entry name" value="S-adenosyl-L-methionine-dependent methyltransferases"/>
    <property type="match status" value="1"/>
</dbReference>
<dbReference type="HAMAP" id="MF_01007">
    <property type="entry name" value="16SrRNA_methyltr_H"/>
    <property type="match status" value="1"/>
</dbReference>
<evidence type="ECO:0000256" key="1">
    <source>
        <dbReference type="ARBA" id="ARBA00010396"/>
    </source>
</evidence>
<dbReference type="Gene3D" id="3.40.50.150">
    <property type="entry name" value="Vaccinia Virus protein VP39"/>
    <property type="match status" value="1"/>
</dbReference>
<dbReference type="InterPro" id="IPR029063">
    <property type="entry name" value="SAM-dependent_MTases_sf"/>
</dbReference>
<dbReference type="EC" id="2.1.1.199" evidence="6"/>
<comment type="subcellular location">
    <subcellularLocation>
        <location evidence="6">Cytoplasm</location>
    </subcellularLocation>
</comment>
<dbReference type="NCBIfam" id="TIGR00006">
    <property type="entry name" value="16S rRNA (cytosine(1402)-N(4))-methyltransferase RsmH"/>
    <property type="match status" value="1"/>
</dbReference>
<keyword evidence="5 6" id="KW-0949">S-adenosyl-L-methionine</keyword>
<dbReference type="Gene3D" id="1.10.150.170">
    <property type="entry name" value="Putative methyltransferase TM0872, insert domain"/>
    <property type="match status" value="1"/>
</dbReference>
<comment type="function">
    <text evidence="6">Specifically methylates the N4 position of cytidine in position 1402 (C1402) of 16S rRNA.</text>
</comment>
<feature type="binding site" evidence="6">
    <location>
        <begin position="37"/>
        <end position="39"/>
    </location>
    <ligand>
        <name>S-adenosyl-L-methionine</name>
        <dbReference type="ChEBI" id="CHEBI:59789"/>
    </ligand>
</feature>
<protein>
    <recommendedName>
        <fullName evidence="6">Ribosomal RNA small subunit methyltransferase H</fullName>
        <ecNumber evidence="6">2.1.1.199</ecNumber>
    </recommendedName>
    <alternativeName>
        <fullName evidence="6">16S rRNA m(4)C1402 methyltransferase</fullName>
    </alternativeName>
    <alternativeName>
        <fullName evidence="6">rRNA (cytosine-N(4)-)-methyltransferase RsmH</fullName>
    </alternativeName>
</protein>